<keyword evidence="2" id="KW-1185">Reference proteome</keyword>
<protein>
    <recommendedName>
        <fullName evidence="3">USP domain-containing protein</fullName>
    </recommendedName>
</protein>
<organism evidence="1 2">
    <name type="scientific">Trichomalopsis sarcophagae</name>
    <dbReference type="NCBI Taxonomy" id="543379"/>
    <lineage>
        <taxon>Eukaryota</taxon>
        <taxon>Metazoa</taxon>
        <taxon>Ecdysozoa</taxon>
        <taxon>Arthropoda</taxon>
        <taxon>Hexapoda</taxon>
        <taxon>Insecta</taxon>
        <taxon>Pterygota</taxon>
        <taxon>Neoptera</taxon>
        <taxon>Endopterygota</taxon>
        <taxon>Hymenoptera</taxon>
        <taxon>Apocrita</taxon>
        <taxon>Proctotrupomorpha</taxon>
        <taxon>Chalcidoidea</taxon>
        <taxon>Pteromalidae</taxon>
        <taxon>Pteromalinae</taxon>
        <taxon>Trichomalopsis</taxon>
    </lineage>
</organism>
<dbReference type="EMBL" id="NNAY01004513">
    <property type="protein sequence ID" value="OXU17796.1"/>
    <property type="molecule type" value="Genomic_DNA"/>
</dbReference>
<comment type="caution">
    <text evidence="1">The sequence shown here is derived from an EMBL/GenBank/DDBJ whole genome shotgun (WGS) entry which is preliminary data.</text>
</comment>
<gene>
    <name evidence="1" type="ORF">TSAR_003466</name>
</gene>
<evidence type="ECO:0000313" key="1">
    <source>
        <dbReference type="EMBL" id="OXU17796.1"/>
    </source>
</evidence>
<dbReference type="AlphaFoldDB" id="A0A232EHG4"/>
<dbReference type="Proteomes" id="UP000215335">
    <property type="component" value="Unassembled WGS sequence"/>
</dbReference>
<evidence type="ECO:0008006" key="3">
    <source>
        <dbReference type="Google" id="ProtNLM"/>
    </source>
</evidence>
<evidence type="ECO:0000313" key="2">
    <source>
        <dbReference type="Proteomes" id="UP000215335"/>
    </source>
</evidence>
<sequence>MAPKLKKQQKIYVIRSRSKFLDIAQLSKIIIPLKQKKINKTRLSVLTSSFLDSILEILTSVYFNINEFQIFIDNSENIFEGIKQEFFIILHTYVTALNVTTLYTNRADFLSKVCIDQHNNKLCWSQPIGDFVAKVMYPNIFLKALCLDCDKFVYQCSNRIKLSSEELIKLEKESQIPCKECKQLLILYELEIQNLLCIDVEECDTNNQNCSVQLDNLNVYLTAGKQKLTLVGVIAYKEPIGNVKVRYYLSYCRDTEGSWFMYDDTANIDKPIRIKTKDKN</sequence>
<name>A0A232EHG4_9HYME</name>
<proteinExistence type="predicted"/>
<accession>A0A232EHG4</accession>
<reference evidence="1 2" key="1">
    <citation type="journal article" date="2017" name="Curr. Biol.">
        <title>The Evolution of Venom by Co-option of Single-Copy Genes.</title>
        <authorList>
            <person name="Martinson E.O."/>
            <person name="Mrinalini"/>
            <person name="Kelkar Y.D."/>
            <person name="Chang C.H."/>
            <person name="Werren J.H."/>
        </authorList>
    </citation>
    <scope>NUCLEOTIDE SEQUENCE [LARGE SCALE GENOMIC DNA]</scope>
    <source>
        <strain evidence="1 2">Alberta</strain>
        <tissue evidence="1">Whole body</tissue>
    </source>
</reference>